<feature type="transmembrane region" description="Helical" evidence="12">
    <location>
        <begin position="139"/>
        <end position="161"/>
    </location>
</feature>
<accession>A0AAU9XCT6</accession>
<dbReference type="EMBL" id="CALNXJ010000036">
    <property type="protein sequence ID" value="CAH3142366.1"/>
    <property type="molecule type" value="Genomic_DNA"/>
</dbReference>
<evidence type="ECO:0000256" key="4">
    <source>
        <dbReference type="ARBA" id="ARBA00022989"/>
    </source>
</evidence>
<dbReference type="GO" id="GO:0005886">
    <property type="term" value="C:plasma membrane"/>
    <property type="evidence" value="ECO:0007669"/>
    <property type="project" value="UniProtKB-SubCell"/>
</dbReference>
<dbReference type="AlphaFoldDB" id="A0AAU9XCT6"/>
<keyword evidence="4 12" id="KW-1133">Transmembrane helix</keyword>
<dbReference type="Proteomes" id="UP001159428">
    <property type="component" value="Unassembled WGS sequence"/>
</dbReference>
<dbReference type="InterPro" id="IPR017452">
    <property type="entry name" value="GPCR_Rhodpsn_7TM"/>
</dbReference>
<dbReference type="GO" id="GO:0071880">
    <property type="term" value="P:adenylate cyclase-activating adrenergic receptor signaling pathway"/>
    <property type="evidence" value="ECO:0007669"/>
    <property type="project" value="TreeGrafter"/>
</dbReference>
<evidence type="ECO:0000313" key="14">
    <source>
        <dbReference type="EMBL" id="CAH3142366.1"/>
    </source>
</evidence>
<comment type="caution">
    <text evidence="14">The sequence shown here is derived from an EMBL/GenBank/DDBJ whole genome shotgun (WGS) entry which is preliminary data.</text>
</comment>
<dbReference type="PRINTS" id="PR00237">
    <property type="entry name" value="GPCRRHODOPSN"/>
</dbReference>
<evidence type="ECO:0000256" key="11">
    <source>
        <dbReference type="SAM" id="MobiDB-lite"/>
    </source>
</evidence>
<dbReference type="PROSITE" id="PS50262">
    <property type="entry name" value="G_PROTEIN_RECEP_F1_2"/>
    <property type="match status" value="1"/>
</dbReference>
<organism evidence="14 15">
    <name type="scientific">Pocillopora meandrina</name>
    <dbReference type="NCBI Taxonomy" id="46732"/>
    <lineage>
        <taxon>Eukaryota</taxon>
        <taxon>Metazoa</taxon>
        <taxon>Cnidaria</taxon>
        <taxon>Anthozoa</taxon>
        <taxon>Hexacorallia</taxon>
        <taxon>Scleractinia</taxon>
        <taxon>Astrocoeniina</taxon>
        <taxon>Pocilloporidae</taxon>
        <taxon>Pocillopora</taxon>
    </lineage>
</organism>
<keyword evidence="15" id="KW-1185">Reference proteome</keyword>
<feature type="transmembrane region" description="Helical" evidence="12">
    <location>
        <begin position="167"/>
        <end position="192"/>
    </location>
</feature>
<reference evidence="14 15" key="1">
    <citation type="submission" date="2022-05" db="EMBL/GenBank/DDBJ databases">
        <authorList>
            <consortium name="Genoscope - CEA"/>
            <person name="William W."/>
        </authorList>
    </citation>
    <scope>NUCLEOTIDE SEQUENCE [LARGE SCALE GENOMIC DNA]</scope>
</reference>
<evidence type="ECO:0000256" key="9">
    <source>
        <dbReference type="ARBA" id="ARBA00023224"/>
    </source>
</evidence>
<gene>
    <name evidence="14" type="ORF">PMEA_00020115</name>
</gene>
<dbReference type="GO" id="GO:0004993">
    <property type="term" value="F:G protein-coupled serotonin receptor activity"/>
    <property type="evidence" value="ECO:0007669"/>
    <property type="project" value="UniProtKB-ARBA"/>
</dbReference>
<evidence type="ECO:0000256" key="2">
    <source>
        <dbReference type="ARBA" id="ARBA00022475"/>
    </source>
</evidence>
<dbReference type="PROSITE" id="PS00237">
    <property type="entry name" value="G_PROTEIN_RECEP_F1_1"/>
    <property type="match status" value="1"/>
</dbReference>
<dbReference type="GO" id="GO:0043410">
    <property type="term" value="P:positive regulation of MAPK cascade"/>
    <property type="evidence" value="ECO:0007669"/>
    <property type="project" value="TreeGrafter"/>
</dbReference>
<dbReference type="Pfam" id="PF00001">
    <property type="entry name" value="7tm_1"/>
    <property type="match status" value="1"/>
</dbReference>
<evidence type="ECO:0000313" key="15">
    <source>
        <dbReference type="Proteomes" id="UP001159428"/>
    </source>
</evidence>
<feature type="transmembrane region" description="Helical" evidence="12">
    <location>
        <begin position="253"/>
        <end position="272"/>
    </location>
</feature>
<keyword evidence="6 12" id="KW-0472">Membrane</keyword>
<keyword evidence="8 10" id="KW-0675">Receptor</keyword>
<dbReference type="CDD" id="cd14967">
    <property type="entry name" value="7tmA_amine_R-like"/>
    <property type="match status" value="1"/>
</dbReference>
<protein>
    <recommendedName>
        <fullName evidence="13">G-protein coupled receptors family 1 profile domain-containing protein</fullName>
    </recommendedName>
</protein>
<dbReference type="InterPro" id="IPR000276">
    <property type="entry name" value="GPCR_Rhodpsn"/>
</dbReference>
<dbReference type="Gene3D" id="1.20.1070.10">
    <property type="entry name" value="Rhodopsin 7-helix transmembrane proteins"/>
    <property type="match status" value="1"/>
</dbReference>
<keyword evidence="7" id="KW-1015">Disulfide bond</keyword>
<evidence type="ECO:0000256" key="3">
    <source>
        <dbReference type="ARBA" id="ARBA00022692"/>
    </source>
</evidence>
<keyword evidence="2" id="KW-1003">Cell membrane</keyword>
<keyword evidence="3 10" id="KW-0812">Transmembrane</keyword>
<sequence length="344" mass="38477">MNESVYPSNQSHAAVQPSYGNILAAILGSLLIISTLIGNSLVCINFYLFKELRTVCHYFVISLSAADILVALVAMPFWCALQVTSNQWLFSQELRIFWNCMDILCGSASIMNLAAVSIDRHAAITDPFSYQNVMTSVRAIGMIVFVWLYSLLVSGLRLASWPTKSSYMLFIALSSFFLPLFIMIVMYVKIYFVARKQAHLLRRGRSYAKDVKAAKTIALLIGLFVICWGPFFAIILCFAYDQSCPVPSSLFNVIKWMEYTSSFLNPIIYTFLDRSYRRAFRKLCKLVRKSRHQSNSSTTAGSQLRDGGSFTGSHQASDSVVDPRRKRTGSIIGACLGPSKDSTV</sequence>
<feature type="domain" description="G-protein coupled receptors family 1 profile" evidence="13">
    <location>
        <begin position="38"/>
        <end position="269"/>
    </location>
</feature>
<evidence type="ECO:0000259" key="13">
    <source>
        <dbReference type="PROSITE" id="PS50262"/>
    </source>
</evidence>
<name>A0AAU9XCT6_9CNID</name>
<evidence type="ECO:0000256" key="12">
    <source>
        <dbReference type="SAM" id="Phobius"/>
    </source>
</evidence>
<feature type="transmembrane region" description="Helical" evidence="12">
    <location>
        <begin position="96"/>
        <end position="118"/>
    </location>
</feature>
<dbReference type="SUPFAM" id="SSF81321">
    <property type="entry name" value="Family A G protein-coupled receptor-like"/>
    <property type="match status" value="1"/>
</dbReference>
<feature type="transmembrane region" description="Helical" evidence="12">
    <location>
        <begin position="22"/>
        <end position="48"/>
    </location>
</feature>
<dbReference type="PANTHER" id="PTHR24248">
    <property type="entry name" value="ADRENERGIC RECEPTOR-RELATED G-PROTEIN COUPLED RECEPTOR"/>
    <property type="match status" value="1"/>
</dbReference>
<feature type="transmembrane region" description="Helical" evidence="12">
    <location>
        <begin position="213"/>
        <end position="241"/>
    </location>
</feature>
<keyword evidence="9 10" id="KW-0807">Transducer</keyword>
<comment type="subcellular location">
    <subcellularLocation>
        <location evidence="1">Cell membrane</location>
        <topology evidence="1">Multi-pass membrane protein</topology>
    </subcellularLocation>
</comment>
<dbReference type="PANTHER" id="PTHR24248:SF199">
    <property type="entry name" value="IP13425P-RELATED"/>
    <property type="match status" value="1"/>
</dbReference>
<feature type="transmembrane region" description="Helical" evidence="12">
    <location>
        <begin position="55"/>
        <end position="76"/>
    </location>
</feature>
<comment type="similarity">
    <text evidence="10">Belongs to the G-protein coupled receptor 1 family.</text>
</comment>
<evidence type="ECO:0000256" key="5">
    <source>
        <dbReference type="ARBA" id="ARBA00023040"/>
    </source>
</evidence>
<keyword evidence="5 10" id="KW-0297">G-protein coupled receptor</keyword>
<feature type="region of interest" description="Disordered" evidence="11">
    <location>
        <begin position="294"/>
        <end position="344"/>
    </location>
</feature>
<evidence type="ECO:0000256" key="1">
    <source>
        <dbReference type="ARBA" id="ARBA00004651"/>
    </source>
</evidence>
<evidence type="ECO:0000256" key="10">
    <source>
        <dbReference type="RuleBase" id="RU000688"/>
    </source>
</evidence>
<proteinExistence type="inferred from homology"/>
<evidence type="ECO:0000256" key="6">
    <source>
        <dbReference type="ARBA" id="ARBA00023136"/>
    </source>
</evidence>
<evidence type="ECO:0000256" key="8">
    <source>
        <dbReference type="ARBA" id="ARBA00023170"/>
    </source>
</evidence>
<evidence type="ECO:0000256" key="7">
    <source>
        <dbReference type="ARBA" id="ARBA00023157"/>
    </source>
</evidence>